<dbReference type="InterPro" id="IPR003607">
    <property type="entry name" value="HD/PDEase_dom"/>
</dbReference>
<proteinExistence type="predicted"/>
<dbReference type="SUPFAM" id="SSF109604">
    <property type="entry name" value="HD-domain/PDEase-like"/>
    <property type="match status" value="1"/>
</dbReference>
<organism evidence="1 2">
    <name type="scientific">Weissella cibaria</name>
    <dbReference type="NCBI Taxonomy" id="137591"/>
    <lineage>
        <taxon>Bacteria</taxon>
        <taxon>Bacillati</taxon>
        <taxon>Bacillota</taxon>
        <taxon>Bacilli</taxon>
        <taxon>Lactobacillales</taxon>
        <taxon>Lactobacillaceae</taxon>
        <taxon>Weissella</taxon>
    </lineage>
</organism>
<dbReference type="Proteomes" id="UP000244870">
    <property type="component" value="Chromosome"/>
</dbReference>
<name>A0A2S1KRD9_9LACO</name>
<protein>
    <submittedName>
        <fullName evidence="1">Uncharacterized protein</fullName>
    </submittedName>
</protein>
<dbReference type="CDD" id="cd00077">
    <property type="entry name" value="HDc"/>
    <property type="match status" value="1"/>
</dbReference>
<evidence type="ECO:0000313" key="2">
    <source>
        <dbReference type="Proteomes" id="UP000244870"/>
    </source>
</evidence>
<accession>A0A2S1KRD9</accession>
<dbReference type="Pfam" id="PF12917">
    <property type="entry name" value="YfbR-like"/>
    <property type="match status" value="1"/>
</dbReference>
<dbReference type="EMBL" id="CP020928">
    <property type="protein sequence ID" value="AWF95565.1"/>
    <property type="molecule type" value="Genomic_DNA"/>
</dbReference>
<evidence type="ECO:0000313" key="1">
    <source>
        <dbReference type="EMBL" id="AWF95565.1"/>
    </source>
</evidence>
<sequence>MKFWGSKNMGMHQYLSGLNELEMITRAPGYFKYQPHSVAAHSWKVTEAAQFLGDIEEQAGNEIDWRMLYEKALNHDITERFIGDIRTPVKYASATLRQMLADVEDSLSDNFVKTEIPTELQAVYKRRLHEGKDDTLEGRILSVADKVDLLYEAYGELQKGNPEPVFLEIYKESLATIFAFRDMPSVAYFIKEVLPELLAEQFPGSEQLQRIYIGIFNSK</sequence>
<dbReference type="Gene3D" id="1.10.3210.10">
    <property type="entry name" value="Hypothetical protein af1432"/>
    <property type="match status" value="1"/>
</dbReference>
<dbReference type="AlphaFoldDB" id="A0A2S1KRD9"/>
<gene>
    <name evidence="1" type="ORF">B6254_1159</name>
</gene>
<reference evidence="1 2" key="1">
    <citation type="submission" date="2017-04" db="EMBL/GenBank/DDBJ databases">
        <title>Weissella cibaria strain m2 complete genome.</title>
        <authorList>
            <person name="Pan Q."/>
            <person name="Tan M."/>
            <person name="Yao F."/>
            <person name="Su S."/>
        </authorList>
    </citation>
    <scope>NUCLEOTIDE SEQUENCE [LARGE SCALE GENOMIC DNA]</scope>
    <source>
        <strain evidence="1 2">M2</strain>
    </source>
</reference>